<comment type="caution">
    <text evidence="1">The sequence shown here is derived from an EMBL/GenBank/DDBJ whole genome shotgun (WGS) entry which is preliminary data.</text>
</comment>
<sequence>MSAVPKIHEPKNLTDVEMLMLLDNDDSEFHDFLQEEDRDEESDRVSVDEDENGLKQLECKCTPLGSYRKRHRLGG</sequence>
<accession>A0A8K0CNB8</accession>
<proteinExistence type="predicted"/>
<dbReference type="EMBL" id="VTPC01049485">
    <property type="protein sequence ID" value="KAF2890604.1"/>
    <property type="molecule type" value="Genomic_DNA"/>
</dbReference>
<dbReference type="Proteomes" id="UP000801492">
    <property type="component" value="Unassembled WGS sequence"/>
</dbReference>
<protein>
    <submittedName>
        <fullName evidence="1">Uncharacterized protein</fullName>
    </submittedName>
</protein>
<evidence type="ECO:0000313" key="2">
    <source>
        <dbReference type="Proteomes" id="UP000801492"/>
    </source>
</evidence>
<keyword evidence="2" id="KW-1185">Reference proteome</keyword>
<reference evidence="1" key="1">
    <citation type="submission" date="2019-08" db="EMBL/GenBank/DDBJ databases">
        <title>The genome of the North American firefly Photinus pyralis.</title>
        <authorList>
            <consortium name="Photinus pyralis genome working group"/>
            <person name="Fallon T.R."/>
            <person name="Sander Lower S.E."/>
            <person name="Weng J.-K."/>
        </authorList>
    </citation>
    <scope>NUCLEOTIDE SEQUENCE</scope>
    <source>
        <strain evidence="1">TRF0915ILg1</strain>
        <tissue evidence="1">Whole body</tissue>
    </source>
</reference>
<gene>
    <name evidence="1" type="ORF">ILUMI_15569</name>
</gene>
<dbReference type="AlphaFoldDB" id="A0A8K0CNB8"/>
<name>A0A8K0CNB8_IGNLU</name>
<organism evidence="1 2">
    <name type="scientific">Ignelater luminosus</name>
    <name type="common">Cucubano</name>
    <name type="synonym">Pyrophorus luminosus</name>
    <dbReference type="NCBI Taxonomy" id="2038154"/>
    <lineage>
        <taxon>Eukaryota</taxon>
        <taxon>Metazoa</taxon>
        <taxon>Ecdysozoa</taxon>
        <taxon>Arthropoda</taxon>
        <taxon>Hexapoda</taxon>
        <taxon>Insecta</taxon>
        <taxon>Pterygota</taxon>
        <taxon>Neoptera</taxon>
        <taxon>Endopterygota</taxon>
        <taxon>Coleoptera</taxon>
        <taxon>Polyphaga</taxon>
        <taxon>Elateriformia</taxon>
        <taxon>Elateroidea</taxon>
        <taxon>Elateridae</taxon>
        <taxon>Agrypninae</taxon>
        <taxon>Pyrophorini</taxon>
        <taxon>Ignelater</taxon>
    </lineage>
</organism>
<evidence type="ECO:0000313" key="1">
    <source>
        <dbReference type="EMBL" id="KAF2890604.1"/>
    </source>
</evidence>